<dbReference type="PANTHER" id="PTHR46323">
    <property type="entry name" value="BETA-GALACTOSIDASE"/>
    <property type="match status" value="1"/>
</dbReference>
<dbReference type="Pfam" id="PF02837">
    <property type="entry name" value="Glyco_hydro_2_N"/>
    <property type="match status" value="1"/>
</dbReference>
<accession>A0A9D1S536</accession>
<dbReference type="Pfam" id="PF16353">
    <property type="entry name" value="LacZ_4"/>
    <property type="match status" value="1"/>
</dbReference>
<evidence type="ECO:0000256" key="2">
    <source>
        <dbReference type="ARBA" id="ARBA00007401"/>
    </source>
</evidence>
<dbReference type="EC" id="3.2.1.23" evidence="3 7"/>
<reference evidence="9" key="1">
    <citation type="submission" date="2020-10" db="EMBL/GenBank/DDBJ databases">
        <authorList>
            <person name="Gilroy R."/>
        </authorList>
    </citation>
    <scope>NUCLEOTIDE SEQUENCE</scope>
    <source>
        <strain evidence="9">ChiSxjej2B14-8506</strain>
    </source>
</reference>
<dbReference type="Gene3D" id="2.60.40.10">
    <property type="entry name" value="Immunoglobulins"/>
    <property type="match status" value="2"/>
</dbReference>
<feature type="domain" description="Beta galactosidase small chain/" evidence="8">
    <location>
        <begin position="782"/>
        <end position="1050"/>
    </location>
</feature>
<dbReference type="AlphaFoldDB" id="A0A9D1S536"/>
<dbReference type="PROSITE" id="PS00719">
    <property type="entry name" value="GLYCOSYL_HYDROL_F2_1"/>
    <property type="match status" value="1"/>
</dbReference>
<dbReference type="InterPro" id="IPR006104">
    <property type="entry name" value="Glyco_hydro_2_N"/>
</dbReference>
<comment type="similarity">
    <text evidence="2 7">Belongs to the glycosyl hydrolase 2 family.</text>
</comment>
<dbReference type="Gene3D" id="2.70.98.10">
    <property type="match status" value="1"/>
</dbReference>
<dbReference type="SUPFAM" id="SSF49785">
    <property type="entry name" value="Galactose-binding domain-like"/>
    <property type="match status" value="1"/>
</dbReference>
<evidence type="ECO:0000256" key="4">
    <source>
        <dbReference type="ARBA" id="ARBA00022801"/>
    </source>
</evidence>
<evidence type="ECO:0000259" key="8">
    <source>
        <dbReference type="SMART" id="SM01038"/>
    </source>
</evidence>
<dbReference type="InterPro" id="IPR013783">
    <property type="entry name" value="Ig-like_fold"/>
</dbReference>
<comment type="caution">
    <text evidence="9">The sequence shown here is derived from an EMBL/GenBank/DDBJ whole genome shotgun (WGS) entry which is preliminary data.</text>
</comment>
<dbReference type="SUPFAM" id="SSF49303">
    <property type="entry name" value="beta-Galactosidase/glucuronidase domain"/>
    <property type="match status" value="2"/>
</dbReference>
<dbReference type="GO" id="GO:0004565">
    <property type="term" value="F:beta-galactosidase activity"/>
    <property type="evidence" value="ECO:0007669"/>
    <property type="project" value="UniProtKB-EC"/>
</dbReference>
<dbReference type="Pfam" id="PF02929">
    <property type="entry name" value="Bgal_small_N"/>
    <property type="match status" value="1"/>
</dbReference>
<proteinExistence type="inferred from homology"/>
<dbReference type="InterPro" id="IPR017853">
    <property type="entry name" value="GH"/>
</dbReference>
<reference evidence="9" key="2">
    <citation type="journal article" date="2021" name="PeerJ">
        <title>Extensive microbial diversity within the chicken gut microbiome revealed by metagenomics and culture.</title>
        <authorList>
            <person name="Gilroy R."/>
            <person name="Ravi A."/>
            <person name="Getino M."/>
            <person name="Pursley I."/>
            <person name="Horton D.L."/>
            <person name="Alikhan N.F."/>
            <person name="Baker D."/>
            <person name="Gharbi K."/>
            <person name="Hall N."/>
            <person name="Watson M."/>
            <person name="Adriaenssens E.M."/>
            <person name="Foster-Nyarko E."/>
            <person name="Jarju S."/>
            <person name="Secka A."/>
            <person name="Antonio M."/>
            <person name="Oren A."/>
            <person name="Chaudhuri R.R."/>
            <person name="La Ragione R."/>
            <person name="Hildebrand F."/>
            <person name="Pallen M.J."/>
        </authorList>
    </citation>
    <scope>NUCLEOTIDE SEQUENCE</scope>
    <source>
        <strain evidence="9">ChiSxjej2B14-8506</strain>
    </source>
</reference>
<dbReference type="InterPro" id="IPR050347">
    <property type="entry name" value="Bact_Beta-galactosidase"/>
</dbReference>
<protein>
    <recommendedName>
        <fullName evidence="3 7">Beta-galactosidase</fullName>
        <ecNumber evidence="3 7">3.2.1.23</ecNumber>
    </recommendedName>
    <alternativeName>
        <fullName evidence="6 7">Lactase</fullName>
    </alternativeName>
</protein>
<evidence type="ECO:0000256" key="6">
    <source>
        <dbReference type="ARBA" id="ARBA00032230"/>
    </source>
</evidence>
<keyword evidence="4 7" id="KW-0378">Hydrolase</keyword>
<evidence type="ECO:0000256" key="3">
    <source>
        <dbReference type="ARBA" id="ARBA00012756"/>
    </source>
</evidence>
<evidence type="ECO:0000256" key="1">
    <source>
        <dbReference type="ARBA" id="ARBA00001412"/>
    </source>
</evidence>
<dbReference type="EMBL" id="DVNK01000039">
    <property type="protein sequence ID" value="HIU46897.1"/>
    <property type="molecule type" value="Genomic_DNA"/>
</dbReference>
<organism evidence="9 10">
    <name type="scientific">Candidatus Fimadaptatus faecigallinarum</name>
    <dbReference type="NCBI Taxonomy" id="2840814"/>
    <lineage>
        <taxon>Bacteria</taxon>
        <taxon>Bacillati</taxon>
        <taxon>Bacillota</taxon>
        <taxon>Clostridia</taxon>
        <taxon>Eubacteriales</taxon>
        <taxon>Candidatus Fimadaptatus</taxon>
    </lineage>
</organism>
<evidence type="ECO:0000313" key="9">
    <source>
        <dbReference type="EMBL" id="HIU46897.1"/>
    </source>
</evidence>
<keyword evidence="5 7" id="KW-0326">Glycosidase</keyword>
<dbReference type="GO" id="GO:0030246">
    <property type="term" value="F:carbohydrate binding"/>
    <property type="evidence" value="ECO:0007669"/>
    <property type="project" value="InterPro"/>
</dbReference>
<dbReference type="InterPro" id="IPR032312">
    <property type="entry name" value="LacZ_4"/>
</dbReference>
<dbReference type="Pfam" id="PF00703">
    <property type="entry name" value="Glyco_hydro_2"/>
    <property type="match status" value="1"/>
</dbReference>
<dbReference type="InterPro" id="IPR006103">
    <property type="entry name" value="Glyco_hydro_2_cat"/>
</dbReference>
<dbReference type="PRINTS" id="PR00132">
    <property type="entry name" value="GLHYDRLASE2"/>
</dbReference>
<evidence type="ECO:0000313" key="10">
    <source>
        <dbReference type="Proteomes" id="UP000824123"/>
    </source>
</evidence>
<dbReference type="SUPFAM" id="SSF74650">
    <property type="entry name" value="Galactose mutarotase-like"/>
    <property type="match status" value="1"/>
</dbReference>
<dbReference type="InterPro" id="IPR004199">
    <property type="entry name" value="B-gal_small/dom_5"/>
</dbReference>
<dbReference type="InterPro" id="IPR011013">
    <property type="entry name" value="Gal_mutarotase_sf_dom"/>
</dbReference>
<dbReference type="InterPro" id="IPR036156">
    <property type="entry name" value="Beta-gal/glucu_dom_sf"/>
</dbReference>
<evidence type="ECO:0000256" key="7">
    <source>
        <dbReference type="RuleBase" id="RU361154"/>
    </source>
</evidence>
<evidence type="ECO:0000256" key="5">
    <source>
        <dbReference type="ARBA" id="ARBA00023295"/>
    </source>
</evidence>
<dbReference type="GO" id="GO:0005990">
    <property type="term" value="P:lactose catabolic process"/>
    <property type="evidence" value="ECO:0007669"/>
    <property type="project" value="TreeGrafter"/>
</dbReference>
<dbReference type="InterPro" id="IPR006102">
    <property type="entry name" value="Ig-like_GH2"/>
</dbReference>
<dbReference type="SMART" id="SM01038">
    <property type="entry name" value="Bgal_small_N"/>
    <property type="match status" value="1"/>
</dbReference>
<dbReference type="PANTHER" id="PTHR46323:SF2">
    <property type="entry name" value="BETA-GALACTOSIDASE"/>
    <property type="match status" value="1"/>
</dbReference>
<name>A0A9D1S536_9FIRM</name>
<dbReference type="SUPFAM" id="SSF51445">
    <property type="entry name" value="(Trans)glycosidases"/>
    <property type="match status" value="1"/>
</dbReference>
<dbReference type="InterPro" id="IPR006101">
    <property type="entry name" value="Glyco_hydro_2"/>
</dbReference>
<dbReference type="InterPro" id="IPR023230">
    <property type="entry name" value="Glyco_hydro_2_CS"/>
</dbReference>
<dbReference type="Proteomes" id="UP000824123">
    <property type="component" value="Unassembled WGS sequence"/>
</dbReference>
<comment type="catalytic activity">
    <reaction evidence="1 7">
        <text>Hydrolysis of terminal non-reducing beta-D-galactose residues in beta-D-galactosides.</text>
        <dbReference type="EC" id="3.2.1.23"/>
    </reaction>
</comment>
<dbReference type="InterPro" id="IPR014718">
    <property type="entry name" value="GH-type_carb-bd"/>
</dbReference>
<dbReference type="Pfam" id="PF02836">
    <property type="entry name" value="Glyco_hydro_2_C"/>
    <property type="match status" value="1"/>
</dbReference>
<dbReference type="Gene3D" id="2.60.120.260">
    <property type="entry name" value="Galactose-binding domain-like"/>
    <property type="match status" value="1"/>
</dbReference>
<dbReference type="GO" id="GO:0009341">
    <property type="term" value="C:beta-galactosidase complex"/>
    <property type="evidence" value="ECO:0007669"/>
    <property type="project" value="InterPro"/>
</dbReference>
<gene>
    <name evidence="9" type="ORF">IAC59_06525</name>
</gene>
<sequence length="1052" mass="117664">MLNNRQDFHTRRDFENPAVFSINRVEPHTRWGAYASEADAAGCTPGSSRYMLSLNGAYRFRLYDSPEAVDDFYREDYDDAAFCDITVPSNWEVEGHGEPIYTNVTYPFQSDELGHALIEAESGKPPVPNPPLIPRANPTGCYRRAFDVPEHFAGRRVFVRFEGVETAYYLWINGQPAGFAKDSKLPSEFDITELVRPGKNLMALEVLRFADSTYMEDQDYWYLSGIYRDAWLISKPESHIFDIKANVDADPVLRIGRAECDVRVSRVPGYADNSVRVRLYDAAGKLVAQGESRVRRSAEYRTDRNPSAATARVTLEVIDAALWTPETPALYSLTATLVAPDGRELDFESCRIGFKRVDIASGILRLNGRRLVLYGVNRHEHCLEHGRAVPLEHLRRELLEMKRMNINAIRTCHYPDSPRFYDLCDEIGLLVICECDLETHGVAGQLSHDPAYAPAYVDRAMRMAVNYKNHACIYSWSLGNESGCGANHAAMYGFIKEYDPTRLCQYEAGVPGPNQSDIRGNMYATYENILRMLADPYDDRPIVLVEYLYQIRSSGGGMARFDELVNTYPRFQGGFIWDWQDKCLTATAPDGSHYAGYGGDFGESFVEDNLKTGAPPFMTNNGIVLADLTWKPVAYEVKEAYAPVRIVRPPRSSGWQTAQPFERYLVINRCLTRHLHEYAATAYLREDGVIVAEQPFDLPELAPLASTEVEFSFDHERKPGCEYGLEISIRDRTDGYEVARPAFALESGLTRIVDKTAASPAGAQPAALNVRREGAAVAVSGDGYGTRFEVNFDSATGALTGYRYGDVDYLAGGLPCFDRPYTGLDADKGWGWYDTYAKLRGAKLTLQRFDVLAADYGVVVDVDYALEGVAVSNASIRYTVWPCGTLRVDFRAHIDKSVGGVPRAGIEFTVPAGFEDLRYFAHGPNQSYSDMMMAGAPGVYDSTVEAQHFPFNPPSECGGHEDARWLALSRADGRTLRVRGLSRFHFDAHHNTVADYQRARHEHELKRRPETYLHIDAAHEGIGSNMAWSTAIDSRAWLSGGDFAVSFTLAAE</sequence>
<dbReference type="InterPro" id="IPR008979">
    <property type="entry name" value="Galactose-bd-like_sf"/>
</dbReference>
<dbReference type="Gene3D" id="3.20.20.80">
    <property type="entry name" value="Glycosidases"/>
    <property type="match status" value="1"/>
</dbReference>